<keyword evidence="7" id="KW-0067">ATP-binding</keyword>
<gene>
    <name evidence="11" type="ORF">SAMN04487788_1365</name>
</gene>
<accession>A0A1H0NIT4</accession>
<evidence type="ECO:0000313" key="11">
    <source>
        <dbReference type="EMBL" id="SDO92531.1"/>
    </source>
</evidence>
<feature type="transmembrane region" description="Helical" evidence="9">
    <location>
        <begin position="33"/>
        <end position="50"/>
    </location>
</feature>
<keyword evidence="6 11" id="KW-0418">Kinase</keyword>
<evidence type="ECO:0000256" key="2">
    <source>
        <dbReference type="ARBA" id="ARBA00012438"/>
    </source>
</evidence>
<evidence type="ECO:0000256" key="5">
    <source>
        <dbReference type="ARBA" id="ARBA00022741"/>
    </source>
</evidence>
<evidence type="ECO:0000256" key="1">
    <source>
        <dbReference type="ARBA" id="ARBA00000085"/>
    </source>
</evidence>
<keyword evidence="4" id="KW-0808">Transferase</keyword>
<keyword evidence="3" id="KW-0597">Phosphoprotein</keyword>
<keyword evidence="9" id="KW-1133">Transmembrane helix</keyword>
<feature type="transmembrane region" description="Helical" evidence="9">
    <location>
        <begin position="101"/>
        <end position="132"/>
    </location>
</feature>
<dbReference type="InterPro" id="IPR011712">
    <property type="entry name" value="Sig_transdc_His_kin_sub3_dim/P"/>
</dbReference>
<name>A0A1H0NIT4_MICTS</name>
<dbReference type="Pfam" id="PF07730">
    <property type="entry name" value="HisKA_3"/>
    <property type="match status" value="1"/>
</dbReference>
<dbReference type="EMBL" id="FNJN01000003">
    <property type="protein sequence ID" value="SDO92531.1"/>
    <property type="molecule type" value="Genomic_DNA"/>
</dbReference>
<keyword evidence="8" id="KW-0902">Two-component regulatory system</keyword>
<proteinExistence type="predicted"/>
<dbReference type="Gene3D" id="1.20.5.1930">
    <property type="match status" value="1"/>
</dbReference>
<keyword evidence="9" id="KW-0472">Membrane</keyword>
<evidence type="ECO:0000313" key="12">
    <source>
        <dbReference type="Proteomes" id="UP000186456"/>
    </source>
</evidence>
<feature type="transmembrane region" description="Helical" evidence="9">
    <location>
        <begin position="144"/>
        <end position="163"/>
    </location>
</feature>
<dbReference type="InterPro" id="IPR036890">
    <property type="entry name" value="HATPase_C_sf"/>
</dbReference>
<dbReference type="RefSeq" id="WP_074694884.1">
    <property type="nucleotide sequence ID" value="NZ_FNJN01000003.1"/>
</dbReference>
<dbReference type="PANTHER" id="PTHR24421:SF10">
    <property type="entry name" value="NITRATE_NITRITE SENSOR PROTEIN NARQ"/>
    <property type="match status" value="1"/>
</dbReference>
<evidence type="ECO:0000256" key="4">
    <source>
        <dbReference type="ARBA" id="ARBA00022679"/>
    </source>
</evidence>
<dbReference type="Proteomes" id="UP000186456">
    <property type="component" value="Unassembled WGS sequence"/>
</dbReference>
<dbReference type="GO" id="GO:0005524">
    <property type="term" value="F:ATP binding"/>
    <property type="evidence" value="ECO:0007669"/>
    <property type="project" value="UniProtKB-KW"/>
</dbReference>
<reference evidence="11 12" key="1">
    <citation type="submission" date="2016-10" db="EMBL/GenBank/DDBJ databases">
        <authorList>
            <person name="de Groot N.N."/>
        </authorList>
    </citation>
    <scope>NUCLEOTIDE SEQUENCE [LARGE SCALE GENOMIC DNA]</scope>
    <source>
        <strain evidence="11 12">StLB037</strain>
    </source>
</reference>
<dbReference type="GO" id="GO:0046983">
    <property type="term" value="F:protein dimerization activity"/>
    <property type="evidence" value="ECO:0007669"/>
    <property type="project" value="InterPro"/>
</dbReference>
<dbReference type="GO" id="GO:0000155">
    <property type="term" value="F:phosphorelay sensor kinase activity"/>
    <property type="evidence" value="ECO:0007669"/>
    <property type="project" value="InterPro"/>
</dbReference>
<evidence type="ECO:0000256" key="9">
    <source>
        <dbReference type="SAM" id="Phobius"/>
    </source>
</evidence>
<dbReference type="GO" id="GO:0016020">
    <property type="term" value="C:membrane"/>
    <property type="evidence" value="ECO:0007669"/>
    <property type="project" value="InterPro"/>
</dbReference>
<dbReference type="EC" id="2.7.13.3" evidence="2"/>
<keyword evidence="9" id="KW-0812">Transmembrane</keyword>
<dbReference type="SUPFAM" id="SSF55874">
    <property type="entry name" value="ATPase domain of HSP90 chaperone/DNA topoisomerase II/histidine kinase"/>
    <property type="match status" value="1"/>
</dbReference>
<feature type="domain" description="Signal transduction histidine kinase subgroup 3 dimerisation and phosphoacceptor" evidence="10">
    <location>
        <begin position="191"/>
        <end position="253"/>
    </location>
</feature>
<feature type="transmembrane region" description="Helical" evidence="9">
    <location>
        <begin position="62"/>
        <end position="89"/>
    </location>
</feature>
<keyword evidence="5" id="KW-0547">Nucleotide-binding</keyword>
<sequence length="392" mass="42306">MNTTAPGASHDRARSPAERVSGFTRLPRRGRNALLVLLGLVLVVDVSLYLSEPDQTWRSIALGLAATLATALFAWWPPAAVVMLSLTALLETATNEGGPQLLHLVVVAGLVVYTCPGWFIGAYVVCTVALAGLTATVPGAFSSAALPVLAMVMVVSAGIGWALRTAHRRVRRFARDIEQLEQARREAIHVERERIADELHDIIAHDVTLVSMHARVLERVDDQALREQSIRAIRSSADQALADIRRMLRIVRDDRPGTPADHGAHASVASALDEVTSALRRLGAQVTVRARLAAEMSAAIEQTIVHVLREGATNIAKHGAGAPVVSVVVETVDDEIRVELTNTVGDVARAPYVPSSGYGLDRLRERVTLLDGQLVSESRSGSWVLRVHLPLR</sequence>
<evidence type="ECO:0000256" key="3">
    <source>
        <dbReference type="ARBA" id="ARBA00022553"/>
    </source>
</evidence>
<evidence type="ECO:0000256" key="7">
    <source>
        <dbReference type="ARBA" id="ARBA00022840"/>
    </source>
</evidence>
<organism evidence="11 12">
    <name type="scientific">Microbacterium testaceum (strain StLB037)</name>
    <dbReference type="NCBI Taxonomy" id="979556"/>
    <lineage>
        <taxon>Bacteria</taxon>
        <taxon>Bacillati</taxon>
        <taxon>Actinomycetota</taxon>
        <taxon>Actinomycetes</taxon>
        <taxon>Micrococcales</taxon>
        <taxon>Microbacteriaceae</taxon>
        <taxon>Microbacterium</taxon>
    </lineage>
</organism>
<protein>
    <recommendedName>
        <fullName evidence="2">histidine kinase</fullName>
        <ecNumber evidence="2">2.7.13.3</ecNumber>
    </recommendedName>
</protein>
<evidence type="ECO:0000256" key="6">
    <source>
        <dbReference type="ARBA" id="ARBA00022777"/>
    </source>
</evidence>
<dbReference type="Gene3D" id="3.30.565.10">
    <property type="entry name" value="Histidine kinase-like ATPase, C-terminal domain"/>
    <property type="match status" value="1"/>
</dbReference>
<dbReference type="AlphaFoldDB" id="A0A1H0NIT4"/>
<evidence type="ECO:0000256" key="8">
    <source>
        <dbReference type="ARBA" id="ARBA00023012"/>
    </source>
</evidence>
<comment type="catalytic activity">
    <reaction evidence="1">
        <text>ATP + protein L-histidine = ADP + protein N-phospho-L-histidine.</text>
        <dbReference type="EC" id="2.7.13.3"/>
    </reaction>
</comment>
<dbReference type="InterPro" id="IPR050482">
    <property type="entry name" value="Sensor_HK_TwoCompSys"/>
</dbReference>
<evidence type="ECO:0000259" key="10">
    <source>
        <dbReference type="Pfam" id="PF07730"/>
    </source>
</evidence>
<dbReference type="PANTHER" id="PTHR24421">
    <property type="entry name" value="NITRATE/NITRITE SENSOR PROTEIN NARX-RELATED"/>
    <property type="match status" value="1"/>
</dbReference>